<dbReference type="EMBL" id="JAMZMK010009730">
    <property type="protein sequence ID" value="KAI7734418.1"/>
    <property type="molecule type" value="Genomic_DNA"/>
</dbReference>
<gene>
    <name evidence="2" type="ORF">M8C21_004067</name>
</gene>
<feature type="non-terminal residue" evidence="2">
    <location>
        <position position="1"/>
    </location>
</feature>
<reference evidence="2" key="1">
    <citation type="submission" date="2022-06" db="EMBL/GenBank/DDBJ databases">
        <title>Uncovering the hologenomic basis of an extraordinary plant invasion.</title>
        <authorList>
            <person name="Bieker V.C."/>
            <person name="Martin M.D."/>
            <person name="Gilbert T."/>
            <person name="Hodgins K."/>
            <person name="Battlay P."/>
            <person name="Petersen B."/>
            <person name="Wilson J."/>
        </authorList>
    </citation>
    <scope>NUCLEOTIDE SEQUENCE</scope>
    <source>
        <strain evidence="2">AA19_3_7</strain>
        <tissue evidence="2">Leaf</tissue>
    </source>
</reference>
<evidence type="ECO:0000313" key="2">
    <source>
        <dbReference type="EMBL" id="KAI7734418.1"/>
    </source>
</evidence>
<evidence type="ECO:0000313" key="3">
    <source>
        <dbReference type="Proteomes" id="UP001206925"/>
    </source>
</evidence>
<keyword evidence="3" id="KW-1185">Reference proteome</keyword>
<proteinExistence type="predicted"/>
<evidence type="ECO:0000256" key="1">
    <source>
        <dbReference type="SAM" id="MobiDB-lite"/>
    </source>
</evidence>
<sequence>RREVNIADKGLLYLCNEKVFELYLSYYFYPDATQFVVKQVQNTPAIEDEAPLQAKRIERERDAEEGGRENRRKKRKKPAMVLSGRPSVLSGDSDGSSGTFFTVADVQGHLAPSSTDSAKALKASSGQQKEKLFNTANSSTSFADPEQLIEEIFKKASAIVVAEMVAVVATYTDSTPFS</sequence>
<name>A0AAD5C2Y8_AMBAR</name>
<dbReference type="AlphaFoldDB" id="A0AAD5C2Y8"/>
<accession>A0AAD5C2Y8</accession>
<feature type="non-terminal residue" evidence="2">
    <location>
        <position position="178"/>
    </location>
</feature>
<organism evidence="2 3">
    <name type="scientific">Ambrosia artemisiifolia</name>
    <name type="common">Common ragweed</name>
    <dbReference type="NCBI Taxonomy" id="4212"/>
    <lineage>
        <taxon>Eukaryota</taxon>
        <taxon>Viridiplantae</taxon>
        <taxon>Streptophyta</taxon>
        <taxon>Embryophyta</taxon>
        <taxon>Tracheophyta</taxon>
        <taxon>Spermatophyta</taxon>
        <taxon>Magnoliopsida</taxon>
        <taxon>eudicotyledons</taxon>
        <taxon>Gunneridae</taxon>
        <taxon>Pentapetalae</taxon>
        <taxon>asterids</taxon>
        <taxon>campanulids</taxon>
        <taxon>Asterales</taxon>
        <taxon>Asteraceae</taxon>
        <taxon>Asteroideae</taxon>
        <taxon>Heliantheae alliance</taxon>
        <taxon>Heliantheae</taxon>
        <taxon>Ambrosia</taxon>
    </lineage>
</organism>
<feature type="region of interest" description="Disordered" evidence="1">
    <location>
        <begin position="48"/>
        <end position="95"/>
    </location>
</feature>
<dbReference type="Proteomes" id="UP001206925">
    <property type="component" value="Unassembled WGS sequence"/>
</dbReference>
<feature type="compositionally biased region" description="Basic and acidic residues" evidence="1">
    <location>
        <begin position="55"/>
        <end position="69"/>
    </location>
</feature>
<comment type="caution">
    <text evidence="2">The sequence shown here is derived from an EMBL/GenBank/DDBJ whole genome shotgun (WGS) entry which is preliminary data.</text>
</comment>
<protein>
    <submittedName>
        <fullName evidence="2">Uncharacterized protein</fullName>
    </submittedName>
</protein>